<dbReference type="Proteomes" id="UP000429958">
    <property type="component" value="Unassembled WGS sequence"/>
</dbReference>
<dbReference type="InterPro" id="IPR000014">
    <property type="entry name" value="PAS"/>
</dbReference>
<reference evidence="2 3" key="1">
    <citation type="submission" date="2019-08" db="EMBL/GenBank/DDBJ databases">
        <title>In-depth cultivation of the pig gut microbiome towards novel bacterial diversity and tailored functional studies.</title>
        <authorList>
            <person name="Wylensek D."/>
            <person name="Hitch T.C.A."/>
            <person name="Clavel T."/>
        </authorList>
    </citation>
    <scope>NUCLEOTIDE SEQUENCE [LARGE SCALE GENOMIC DNA]</scope>
    <source>
        <strain evidence="2 3">WCA-389-WT-23D1</strain>
    </source>
</reference>
<dbReference type="InterPro" id="IPR016032">
    <property type="entry name" value="Sig_transdc_resp-reg_C-effctor"/>
</dbReference>
<evidence type="ECO:0000313" key="2">
    <source>
        <dbReference type="EMBL" id="MSS36432.1"/>
    </source>
</evidence>
<dbReference type="Gene3D" id="3.30.450.20">
    <property type="entry name" value="PAS domain"/>
    <property type="match status" value="1"/>
</dbReference>
<sequence length="771" mass="87921">MNRPIINDTAAAPPLDETTARLPRLNELSISMGILHMILDEACQALFLNDYLISELGYESWHDLTCSTGGSFLSCIHPEDVNFFQSYLTSLRKLRHKNSCTCRLRSKSGEFLWFEIVASLSVDYNKEFATCFCINISQSVKQQQDEEKAFAVLREELETIMSSMLGGLQASRNTKENPLDCMSVLKEAVQLFQIVVGSTNKIIAKYDFKEDRFIPVGSSSKEFFSKLPGPLTLNRLMESNMISSESMKKMHVLLDQMSRGIPKGEMNIRVLSAQGLWQWYHCAYTTVFDINYLPVYSIIFCENITTIHENELASRRFFDYMKVGTRKIVINLEYNLTLDTFERSHGAIPSCYADAFTKSYTEAFERMSQDVLPKYRNRFRSCFLLDNLLERFEKGINYEVNEFMITFGGEPVWIRVLYQILKDPLTSFMNIWISCRDIQAEKQTELKLVEMARIDEVTGISNRAALMERVMNRPEASIREMSWAIVMLDVDGFGRVNDILGHAYGDSVLKDIAQTLKLVIAPEDLVARIGGDEFVIYVNDFSDLDAAKERLRIILAAVYRELKTGIKVSISAGVAFCPCDGNNFETLYEKADIALYHAKLTGRNKYVIYNNSMQKIDGSTMITPIDEAISPNTGVYIRTFGYFEVFLNGEAIPIQNVKAKELLALLVDRRGGFVSPGDIISCLWENEPVNKVTLARCRKVIMLLRNALSEYNLEDLIESKKGLRRLNTGMAHCDLYNYLSGKPEYAHLFNGVYMLNYSWGELMLSELKTCQ</sequence>
<proteinExistence type="predicted"/>
<evidence type="ECO:0000259" key="1">
    <source>
        <dbReference type="PROSITE" id="PS50887"/>
    </source>
</evidence>
<name>A0A7X2NKD3_9CLOT</name>
<dbReference type="GO" id="GO:0003677">
    <property type="term" value="F:DNA binding"/>
    <property type="evidence" value="ECO:0007669"/>
    <property type="project" value="InterPro"/>
</dbReference>
<evidence type="ECO:0000313" key="3">
    <source>
        <dbReference type="Proteomes" id="UP000429958"/>
    </source>
</evidence>
<dbReference type="Pfam" id="PF00990">
    <property type="entry name" value="GGDEF"/>
    <property type="match status" value="1"/>
</dbReference>
<accession>A0A7X2NKD3</accession>
<dbReference type="InterPro" id="IPR043128">
    <property type="entry name" value="Rev_trsase/Diguanyl_cyclase"/>
</dbReference>
<dbReference type="GO" id="GO:0006355">
    <property type="term" value="P:regulation of DNA-templated transcription"/>
    <property type="evidence" value="ECO:0007669"/>
    <property type="project" value="InterPro"/>
</dbReference>
<dbReference type="SUPFAM" id="SSF55785">
    <property type="entry name" value="PYP-like sensor domain (PAS domain)"/>
    <property type="match status" value="1"/>
</dbReference>
<comment type="caution">
    <text evidence="2">The sequence shown here is derived from an EMBL/GenBank/DDBJ whole genome shotgun (WGS) entry which is preliminary data.</text>
</comment>
<dbReference type="InterPro" id="IPR052155">
    <property type="entry name" value="Biofilm_reg_signaling"/>
</dbReference>
<protein>
    <submittedName>
        <fullName evidence="2">Diguanylate cyclase</fullName>
    </submittedName>
</protein>
<gene>
    <name evidence="2" type="ORF">FYJ39_07590</name>
</gene>
<dbReference type="SUPFAM" id="SSF46894">
    <property type="entry name" value="C-terminal effector domain of the bipartite response regulators"/>
    <property type="match status" value="1"/>
</dbReference>
<dbReference type="SUPFAM" id="SSF55073">
    <property type="entry name" value="Nucleotide cyclase"/>
    <property type="match status" value="1"/>
</dbReference>
<dbReference type="CDD" id="cd01949">
    <property type="entry name" value="GGDEF"/>
    <property type="match status" value="1"/>
</dbReference>
<dbReference type="InterPro" id="IPR035965">
    <property type="entry name" value="PAS-like_dom_sf"/>
</dbReference>
<dbReference type="EMBL" id="VUMD01000005">
    <property type="protein sequence ID" value="MSS36432.1"/>
    <property type="molecule type" value="Genomic_DNA"/>
</dbReference>
<dbReference type="AlphaFoldDB" id="A0A7X2NKD3"/>
<dbReference type="PROSITE" id="PS50887">
    <property type="entry name" value="GGDEF"/>
    <property type="match status" value="1"/>
</dbReference>
<feature type="domain" description="GGDEF" evidence="1">
    <location>
        <begin position="481"/>
        <end position="611"/>
    </location>
</feature>
<dbReference type="SMART" id="SM00267">
    <property type="entry name" value="GGDEF"/>
    <property type="match status" value="1"/>
</dbReference>
<dbReference type="NCBIfam" id="TIGR00254">
    <property type="entry name" value="GGDEF"/>
    <property type="match status" value="1"/>
</dbReference>
<dbReference type="InterPro" id="IPR029787">
    <property type="entry name" value="Nucleotide_cyclase"/>
</dbReference>
<keyword evidence="3" id="KW-1185">Reference proteome</keyword>
<dbReference type="CDD" id="cd00130">
    <property type="entry name" value="PAS"/>
    <property type="match status" value="1"/>
</dbReference>
<dbReference type="RefSeq" id="WP_154471853.1">
    <property type="nucleotide sequence ID" value="NZ_DBEWUL010000105.1"/>
</dbReference>
<organism evidence="2 3">
    <name type="scientific">Clostridium porci</name>
    <dbReference type="NCBI Taxonomy" id="2605778"/>
    <lineage>
        <taxon>Bacteria</taxon>
        <taxon>Bacillati</taxon>
        <taxon>Bacillota</taxon>
        <taxon>Clostridia</taxon>
        <taxon>Eubacteriales</taxon>
        <taxon>Clostridiaceae</taxon>
        <taxon>Clostridium</taxon>
    </lineage>
</organism>
<dbReference type="InterPro" id="IPR000160">
    <property type="entry name" value="GGDEF_dom"/>
</dbReference>
<dbReference type="InterPro" id="IPR036388">
    <property type="entry name" value="WH-like_DNA-bd_sf"/>
</dbReference>
<dbReference type="PANTHER" id="PTHR44757">
    <property type="entry name" value="DIGUANYLATE CYCLASE DGCP"/>
    <property type="match status" value="1"/>
</dbReference>
<dbReference type="PANTHER" id="PTHR44757:SF2">
    <property type="entry name" value="BIOFILM ARCHITECTURE MAINTENANCE PROTEIN MBAA"/>
    <property type="match status" value="1"/>
</dbReference>
<dbReference type="Gene3D" id="1.10.10.10">
    <property type="entry name" value="Winged helix-like DNA-binding domain superfamily/Winged helix DNA-binding domain"/>
    <property type="match status" value="1"/>
</dbReference>
<dbReference type="Gene3D" id="3.30.70.270">
    <property type="match status" value="1"/>
</dbReference>